<keyword evidence="1" id="KW-0812">Transmembrane</keyword>
<accession>A0AAV9ZRZ2</accession>
<name>A0AAV9ZRZ2_9AGAR</name>
<gene>
    <name evidence="3" type="ORF">R3P38DRAFT_3182985</name>
    <name evidence="2" type="ORF">R3P38DRAFT_3227835</name>
</gene>
<dbReference type="AlphaFoldDB" id="A0AAV9ZRZ2"/>
<protein>
    <submittedName>
        <fullName evidence="2">Uncharacterized protein</fullName>
    </submittedName>
</protein>
<dbReference type="EMBL" id="JAWWNJ010000118">
    <property type="protein sequence ID" value="KAK6988938.1"/>
    <property type="molecule type" value="Genomic_DNA"/>
</dbReference>
<sequence>MARVRRDTGQKFGSTEYSPSSVSLLVYLTPSICLWHRVIGSPSPNIPSKCPHCPERRGWFALVSPFRIRPYGSRHRVMWVLYAVAVMSLSPAFHRTELVALLSLEIDGQQVVGCALPIWISNLFGATSHIIRDGRYPRRLQHMAGGSFASSSPPRQAGFYSGRCRARAWEGHARLGKVWMTGVWYGSRCAVDSGYGSGVEGGGSAQYV</sequence>
<keyword evidence="1" id="KW-0472">Membrane</keyword>
<evidence type="ECO:0000256" key="1">
    <source>
        <dbReference type="SAM" id="Phobius"/>
    </source>
</evidence>
<keyword evidence="4" id="KW-1185">Reference proteome</keyword>
<comment type="caution">
    <text evidence="2">The sequence shown here is derived from an EMBL/GenBank/DDBJ whole genome shotgun (WGS) entry which is preliminary data.</text>
</comment>
<keyword evidence="1" id="KW-1133">Transmembrane helix</keyword>
<feature type="transmembrane region" description="Helical" evidence="1">
    <location>
        <begin position="77"/>
        <end position="94"/>
    </location>
</feature>
<reference evidence="2 4" key="1">
    <citation type="journal article" date="2024" name="J Genomics">
        <title>Draft genome sequencing and assembly of Favolaschia claudopus CIRM-BRFM 2984 isolated from oak limbs.</title>
        <authorList>
            <person name="Navarro D."/>
            <person name="Drula E."/>
            <person name="Chaduli D."/>
            <person name="Cazenave R."/>
            <person name="Ahrendt S."/>
            <person name="Wang J."/>
            <person name="Lipzen A."/>
            <person name="Daum C."/>
            <person name="Barry K."/>
            <person name="Grigoriev I.V."/>
            <person name="Favel A."/>
            <person name="Rosso M.N."/>
            <person name="Martin F."/>
        </authorList>
    </citation>
    <scope>NUCLEOTIDE SEQUENCE [LARGE SCALE GENOMIC DNA]</scope>
    <source>
        <strain evidence="2 4">CIRM-BRFM 2984</strain>
    </source>
</reference>
<organism evidence="2 4">
    <name type="scientific">Favolaschia claudopus</name>
    <dbReference type="NCBI Taxonomy" id="2862362"/>
    <lineage>
        <taxon>Eukaryota</taxon>
        <taxon>Fungi</taxon>
        <taxon>Dikarya</taxon>
        <taxon>Basidiomycota</taxon>
        <taxon>Agaricomycotina</taxon>
        <taxon>Agaricomycetes</taxon>
        <taxon>Agaricomycetidae</taxon>
        <taxon>Agaricales</taxon>
        <taxon>Marasmiineae</taxon>
        <taxon>Mycenaceae</taxon>
        <taxon>Favolaschia</taxon>
    </lineage>
</organism>
<evidence type="ECO:0000313" key="2">
    <source>
        <dbReference type="EMBL" id="KAK6988938.1"/>
    </source>
</evidence>
<evidence type="ECO:0000313" key="4">
    <source>
        <dbReference type="Proteomes" id="UP001362999"/>
    </source>
</evidence>
<proteinExistence type="predicted"/>
<feature type="transmembrane region" description="Helical" evidence="1">
    <location>
        <begin position="110"/>
        <end position="131"/>
    </location>
</feature>
<dbReference type="Proteomes" id="UP001362999">
    <property type="component" value="Unassembled WGS sequence"/>
</dbReference>
<evidence type="ECO:0000313" key="3">
    <source>
        <dbReference type="EMBL" id="KAK7036976.1"/>
    </source>
</evidence>
<dbReference type="EMBL" id="JAWWNJ010000018">
    <property type="protein sequence ID" value="KAK7036976.1"/>
    <property type="molecule type" value="Genomic_DNA"/>
</dbReference>